<evidence type="ECO:0000259" key="2">
    <source>
        <dbReference type="Pfam" id="PF07486"/>
    </source>
</evidence>
<feature type="domain" description="Cell wall hydrolase SleB" evidence="2">
    <location>
        <begin position="110"/>
        <end position="203"/>
    </location>
</feature>
<proteinExistence type="predicted"/>
<feature type="transmembrane region" description="Helical" evidence="1">
    <location>
        <begin position="6"/>
        <end position="26"/>
    </location>
</feature>
<dbReference type="Gene3D" id="1.10.10.2520">
    <property type="entry name" value="Cell wall hydrolase SleB, domain 1"/>
    <property type="match status" value="1"/>
</dbReference>
<dbReference type="InterPro" id="IPR042047">
    <property type="entry name" value="SleB_dom1"/>
</dbReference>
<organism evidence="3">
    <name type="scientific">Siphoviridae sp. ctgN495</name>
    <dbReference type="NCBI Taxonomy" id="2825608"/>
    <lineage>
        <taxon>Viruses</taxon>
        <taxon>Duplodnaviria</taxon>
        <taxon>Heunggongvirae</taxon>
        <taxon>Uroviricota</taxon>
        <taxon>Caudoviricetes</taxon>
    </lineage>
</organism>
<keyword evidence="1" id="KW-0472">Membrane</keyword>
<dbReference type="GO" id="GO:0016787">
    <property type="term" value="F:hydrolase activity"/>
    <property type="evidence" value="ECO:0007669"/>
    <property type="project" value="UniProtKB-KW"/>
</dbReference>
<reference evidence="3" key="1">
    <citation type="journal article" date="2021" name="Proc. Natl. Acad. Sci. U.S.A.">
        <title>A Catalog of Tens of Thousands of Viruses from Human Metagenomes Reveals Hidden Associations with Chronic Diseases.</title>
        <authorList>
            <person name="Tisza M.J."/>
            <person name="Buck C.B."/>
        </authorList>
    </citation>
    <scope>NUCLEOTIDE SEQUENCE</scope>
    <source>
        <strain evidence="3">CtgN495</strain>
    </source>
</reference>
<keyword evidence="3" id="KW-0378">Hydrolase</keyword>
<accession>A0A8S5UCB2</accession>
<evidence type="ECO:0000313" key="3">
    <source>
        <dbReference type="EMBL" id="DAF92092.1"/>
    </source>
</evidence>
<dbReference type="EMBL" id="BK016063">
    <property type="protein sequence ID" value="DAF92092.1"/>
    <property type="molecule type" value="Genomic_DNA"/>
</dbReference>
<dbReference type="InterPro" id="IPR011105">
    <property type="entry name" value="Cell_wall_hydrolase_SleB"/>
</dbReference>
<name>A0A8S5UCB2_9CAUD</name>
<keyword evidence="1" id="KW-0812">Transmembrane</keyword>
<dbReference type="Pfam" id="PF07486">
    <property type="entry name" value="Hydrolase_2"/>
    <property type="match status" value="1"/>
</dbReference>
<keyword evidence="1" id="KW-1133">Transmembrane helix</keyword>
<sequence>MKKMRISAFVVFIIGMIAIIIHMLTLNTSSRMEPKDVTAPTADTLSTEITTTPDNDYPLVQLVHNESNFNYSGNKSKSESEIDDIIEPFILLNEEEKRDFSALVYLEAGGESYECMKTVASVIVNRMINNDLSLYDVIYATNQFEPAENIPYTDPSEEAVQAVNEIIENGPCVPKNVTFFRASYYHDWSDLIQPYTVIDNTYFSYDVRIEVD</sequence>
<protein>
    <submittedName>
        <fullName evidence="3">Cell Wall Hydrolase</fullName>
    </submittedName>
</protein>
<evidence type="ECO:0000256" key="1">
    <source>
        <dbReference type="SAM" id="Phobius"/>
    </source>
</evidence>